<organism evidence="2 3">
    <name type="scientific">Streptomyces uncialis</name>
    <dbReference type="NCBI Taxonomy" id="1048205"/>
    <lineage>
        <taxon>Bacteria</taxon>
        <taxon>Bacillati</taxon>
        <taxon>Actinomycetota</taxon>
        <taxon>Actinomycetes</taxon>
        <taxon>Kitasatosporales</taxon>
        <taxon>Streptomycetaceae</taxon>
        <taxon>Streptomyces</taxon>
    </lineage>
</organism>
<evidence type="ECO:0000313" key="2">
    <source>
        <dbReference type="EMBL" id="OKH94163.1"/>
    </source>
</evidence>
<dbReference type="Proteomes" id="UP000186455">
    <property type="component" value="Unassembled WGS sequence"/>
</dbReference>
<dbReference type="AlphaFoldDB" id="A0A1Q4V8J1"/>
<reference evidence="2 3" key="1">
    <citation type="submission" date="2015-06" db="EMBL/GenBank/DDBJ databases">
        <title>Cloning and characterization of the uncialamcin biosynthetic gene cluster.</title>
        <authorList>
            <person name="Yan X."/>
            <person name="Huang T."/>
            <person name="Ge H."/>
            <person name="Shen B."/>
        </authorList>
    </citation>
    <scope>NUCLEOTIDE SEQUENCE [LARGE SCALE GENOMIC DNA]</scope>
    <source>
        <strain evidence="2 3">DCA2648</strain>
    </source>
</reference>
<protein>
    <submittedName>
        <fullName evidence="2">Flavin-nucleotide-binding protein</fullName>
    </submittedName>
</protein>
<dbReference type="InterPro" id="IPR024029">
    <property type="entry name" value="Pyridox_Oxase_FMN-dep"/>
</dbReference>
<dbReference type="PANTHER" id="PTHR42815:SF2">
    <property type="entry name" value="FAD-BINDING, PUTATIVE (AFU_ORTHOLOGUE AFUA_6G07600)-RELATED"/>
    <property type="match status" value="1"/>
</dbReference>
<dbReference type="InterPro" id="IPR012349">
    <property type="entry name" value="Split_barrel_FMN-bd"/>
</dbReference>
<dbReference type="EMBL" id="LFBV01000003">
    <property type="protein sequence ID" value="OKH94163.1"/>
    <property type="molecule type" value="Genomic_DNA"/>
</dbReference>
<comment type="caution">
    <text evidence="2">The sequence shown here is derived from an EMBL/GenBank/DDBJ whole genome shotgun (WGS) entry which is preliminary data.</text>
</comment>
<dbReference type="GeneID" id="96796827"/>
<evidence type="ECO:0000313" key="3">
    <source>
        <dbReference type="Proteomes" id="UP000186455"/>
    </source>
</evidence>
<dbReference type="RefSeq" id="WP_073788810.1">
    <property type="nucleotide sequence ID" value="NZ_CP109583.1"/>
</dbReference>
<sequence>MTTTPVRTRPAPSRPRRIGLDRVREIVGTPDPVMRQKVLDRLDDHCRLFLAHSPFCVVASADLTGATDCSPRGDHPGFVRVLDDRTLLIPDRPGNQLADTFTNITENPGVGLLFLVPGYAETLRVNGRAYPTDDPALLPMLESRGRPAKLATVVEVEQAYLHCAKAVIRSGLWDDEPRALAGLLPSGGTIAAAHFGIAGLTAALLDDDLADDYRRNL</sequence>
<gene>
    <name evidence="2" type="ORF">AB852_16240</name>
</gene>
<evidence type="ECO:0000259" key="1">
    <source>
        <dbReference type="Pfam" id="PF01243"/>
    </source>
</evidence>
<dbReference type="Gene3D" id="2.30.110.10">
    <property type="entry name" value="Electron Transport, Fmn-binding Protein, Chain A"/>
    <property type="match status" value="1"/>
</dbReference>
<accession>A0A1Q4V8J1</accession>
<name>A0A1Q4V8J1_9ACTN</name>
<proteinExistence type="predicted"/>
<keyword evidence="3" id="KW-1185">Reference proteome</keyword>
<dbReference type="InterPro" id="IPR011576">
    <property type="entry name" value="Pyridox_Oxase_N"/>
</dbReference>
<dbReference type="STRING" id="1048205.AB852_16240"/>
<dbReference type="NCBIfam" id="TIGR04025">
    <property type="entry name" value="PPOX_FMN_DR2398"/>
    <property type="match status" value="1"/>
</dbReference>
<dbReference type="PANTHER" id="PTHR42815">
    <property type="entry name" value="FAD-BINDING, PUTATIVE (AFU_ORTHOLOGUE AFUA_6G07600)-RELATED"/>
    <property type="match status" value="1"/>
</dbReference>
<dbReference type="SUPFAM" id="SSF50475">
    <property type="entry name" value="FMN-binding split barrel"/>
    <property type="match status" value="1"/>
</dbReference>
<dbReference type="Pfam" id="PF01243">
    <property type="entry name" value="PNPOx_N"/>
    <property type="match status" value="1"/>
</dbReference>
<feature type="domain" description="Pyridoxamine 5'-phosphate oxidase N-terminal" evidence="1">
    <location>
        <begin position="42"/>
        <end position="163"/>
    </location>
</feature>